<evidence type="ECO:0000256" key="1">
    <source>
        <dbReference type="ARBA" id="ARBA00000032"/>
    </source>
</evidence>
<dbReference type="InterPro" id="IPR041792">
    <property type="entry name" value="MPP_PAP"/>
</dbReference>
<dbReference type="GO" id="GO:0046872">
    <property type="term" value="F:metal ion binding"/>
    <property type="evidence" value="ECO:0007669"/>
    <property type="project" value="InterPro"/>
</dbReference>
<dbReference type="CDD" id="cd00839">
    <property type="entry name" value="MPP_PAPs"/>
    <property type="match status" value="1"/>
</dbReference>
<dbReference type="EMBL" id="BDDD01000454">
    <property type="protein sequence ID" value="GAV66097.1"/>
    <property type="molecule type" value="Genomic_DNA"/>
</dbReference>
<comment type="similarity">
    <text evidence="4 9">Belongs to the metallophosphoesterase superfamily. Purple acid phosphatase family.</text>
</comment>
<evidence type="ECO:0000313" key="13">
    <source>
        <dbReference type="EMBL" id="GAV66097.1"/>
    </source>
</evidence>
<evidence type="ECO:0000256" key="2">
    <source>
        <dbReference type="ARBA" id="ARBA00001947"/>
    </source>
</evidence>
<accession>A0A1Q3BDJ1</accession>
<dbReference type="PANTHER" id="PTHR22953:SF153">
    <property type="entry name" value="PURPLE ACID PHOSPHATASE"/>
    <property type="match status" value="1"/>
</dbReference>
<dbReference type="InterPro" id="IPR029052">
    <property type="entry name" value="Metallo-depent_PP-like"/>
</dbReference>
<evidence type="ECO:0000256" key="5">
    <source>
        <dbReference type="ARBA" id="ARBA00022729"/>
    </source>
</evidence>
<evidence type="ECO:0000256" key="6">
    <source>
        <dbReference type="ARBA" id="ARBA00022801"/>
    </source>
</evidence>
<dbReference type="AlphaFoldDB" id="A0A1Q3BDJ1"/>
<keyword evidence="8" id="KW-0325">Glycoprotein</keyword>
<evidence type="ECO:0000256" key="4">
    <source>
        <dbReference type="ARBA" id="ARBA00008723"/>
    </source>
</evidence>
<comment type="caution">
    <text evidence="13">The sequence shown here is derived from an EMBL/GenBank/DDBJ whole genome shotgun (WGS) entry which is preliminary data.</text>
</comment>
<dbReference type="InterPro" id="IPR008963">
    <property type="entry name" value="Purple_acid_Pase-like_N"/>
</dbReference>
<dbReference type="OrthoDB" id="45007at2759"/>
<protein>
    <recommendedName>
        <fullName evidence="9">Purple acid phosphatase</fullName>
        <ecNumber evidence="9">3.1.3.2</ecNumber>
    </recommendedName>
</protein>
<keyword evidence="7" id="KW-0862">Zinc</keyword>
<dbReference type="EC" id="3.1.3.2" evidence="9"/>
<dbReference type="PANTHER" id="PTHR22953">
    <property type="entry name" value="ACID PHOSPHATASE RELATED"/>
    <property type="match status" value="1"/>
</dbReference>
<feature type="domain" description="Purple acid phosphatase N-terminal" evidence="12">
    <location>
        <begin position="50"/>
        <end position="137"/>
    </location>
</feature>
<dbReference type="Pfam" id="PF16656">
    <property type="entry name" value="Pur_ac_phosph_N"/>
    <property type="match status" value="1"/>
</dbReference>
<evidence type="ECO:0000256" key="9">
    <source>
        <dbReference type="RuleBase" id="RU361203"/>
    </source>
</evidence>
<dbReference type="SUPFAM" id="SSF49363">
    <property type="entry name" value="Purple acid phosphatase, N-terminal domain"/>
    <property type="match status" value="1"/>
</dbReference>
<dbReference type="InParanoid" id="A0A1Q3BDJ1"/>
<organism evidence="13 14">
    <name type="scientific">Cephalotus follicularis</name>
    <name type="common">Albany pitcher plant</name>
    <dbReference type="NCBI Taxonomy" id="3775"/>
    <lineage>
        <taxon>Eukaryota</taxon>
        <taxon>Viridiplantae</taxon>
        <taxon>Streptophyta</taxon>
        <taxon>Embryophyta</taxon>
        <taxon>Tracheophyta</taxon>
        <taxon>Spermatophyta</taxon>
        <taxon>Magnoliopsida</taxon>
        <taxon>eudicotyledons</taxon>
        <taxon>Gunneridae</taxon>
        <taxon>Pentapetalae</taxon>
        <taxon>rosids</taxon>
        <taxon>fabids</taxon>
        <taxon>Oxalidales</taxon>
        <taxon>Cephalotaceae</taxon>
        <taxon>Cephalotus</taxon>
    </lineage>
</organism>
<dbReference type="FunCoup" id="A0A1Q3BDJ1">
    <property type="interactions" value="79"/>
</dbReference>
<comment type="cofactor">
    <cofactor evidence="3">
        <name>Fe cation</name>
        <dbReference type="ChEBI" id="CHEBI:24875"/>
    </cofactor>
</comment>
<gene>
    <name evidence="13" type="ORF">CFOL_v3_09607</name>
</gene>
<name>A0A1Q3BDJ1_CEPFO</name>
<dbReference type="STRING" id="3775.A0A1Q3BDJ1"/>
<evidence type="ECO:0000256" key="3">
    <source>
        <dbReference type="ARBA" id="ARBA00001962"/>
    </source>
</evidence>
<comment type="cofactor">
    <cofactor evidence="2">
        <name>Zn(2+)</name>
        <dbReference type="ChEBI" id="CHEBI:29105"/>
    </cofactor>
</comment>
<evidence type="ECO:0000259" key="10">
    <source>
        <dbReference type="Pfam" id="PF00149"/>
    </source>
</evidence>
<keyword evidence="14" id="KW-1185">Reference proteome</keyword>
<sequence>MAVQVQPLKKYFIFAFTLGFVGVAVSYDRPLPRKDVFVSLAEDIVDSASPHQVHICKVGEDKMRISWVTKSPTSSTVYYGTSPGIYENSATGNTSSYEYFLYKSGQIHDVVTHQLKPNTVYYYRCGSNSTREFSFKTPPAQLPIRFAVIGDLGQTGWTNSTLNHIAESSYDMLLLPGDLSYADTLQPLWDSFGLLVEPLASQRPWMVTEGNHEIEKIPFIHSQKFTAYNARWHMPFEESGSTSNLYYSFNVAGVHVIMLGSYTDFDPNSDQYKWLQGDLGKVDRAKTPWIVVLIHAPWYNSNTAHQGESESTDMKKYMEGLLYQARVDVVFAGHVHAYERFTRVYNEKADDCGPVHITIGDGGNREGLASKYIDPQPDISLFREASFGHGQLEVLNASHALWTWHRNDDDVQVVADLTWLTSHSSDPACEP</sequence>
<dbReference type="InterPro" id="IPR039331">
    <property type="entry name" value="PAPs-like"/>
</dbReference>
<dbReference type="InterPro" id="IPR004843">
    <property type="entry name" value="Calcineurin-like_PHP"/>
</dbReference>
<dbReference type="InterPro" id="IPR015914">
    <property type="entry name" value="PAPs_N"/>
</dbReference>
<keyword evidence="6 9" id="KW-0378">Hydrolase</keyword>
<comment type="catalytic activity">
    <reaction evidence="1 9">
        <text>a phosphate monoester + H2O = an alcohol + phosphate</text>
        <dbReference type="Rhea" id="RHEA:15017"/>
        <dbReference type="ChEBI" id="CHEBI:15377"/>
        <dbReference type="ChEBI" id="CHEBI:30879"/>
        <dbReference type="ChEBI" id="CHEBI:43474"/>
        <dbReference type="ChEBI" id="CHEBI:67140"/>
        <dbReference type="EC" id="3.1.3.2"/>
    </reaction>
</comment>
<dbReference type="Pfam" id="PF00149">
    <property type="entry name" value="Metallophos"/>
    <property type="match status" value="1"/>
</dbReference>
<evidence type="ECO:0000313" key="14">
    <source>
        <dbReference type="Proteomes" id="UP000187406"/>
    </source>
</evidence>
<dbReference type="Proteomes" id="UP000187406">
    <property type="component" value="Unassembled WGS sequence"/>
</dbReference>
<dbReference type="SUPFAM" id="SSF56300">
    <property type="entry name" value="Metallo-dependent phosphatases"/>
    <property type="match status" value="1"/>
</dbReference>
<dbReference type="Gene3D" id="2.60.40.380">
    <property type="entry name" value="Purple acid phosphatase-like, N-terminal"/>
    <property type="match status" value="1"/>
</dbReference>
<reference evidence="14" key="1">
    <citation type="submission" date="2016-04" db="EMBL/GenBank/DDBJ databases">
        <title>Cephalotus genome sequencing.</title>
        <authorList>
            <person name="Fukushima K."/>
            <person name="Hasebe M."/>
            <person name="Fang X."/>
        </authorList>
    </citation>
    <scope>NUCLEOTIDE SEQUENCE [LARGE SCALE GENOMIC DNA]</scope>
    <source>
        <strain evidence="14">cv. St1</strain>
    </source>
</reference>
<feature type="domain" description="Calcineurin-like phosphoesterase" evidence="10">
    <location>
        <begin position="144"/>
        <end position="338"/>
    </location>
</feature>
<feature type="domain" description="Purple acid phosphatase C-terminal" evidence="11">
    <location>
        <begin position="353"/>
        <end position="413"/>
    </location>
</feature>
<dbReference type="GO" id="GO:0003993">
    <property type="term" value="F:acid phosphatase activity"/>
    <property type="evidence" value="ECO:0007669"/>
    <property type="project" value="UniProtKB-EC"/>
</dbReference>
<evidence type="ECO:0000259" key="12">
    <source>
        <dbReference type="Pfam" id="PF16656"/>
    </source>
</evidence>
<evidence type="ECO:0000259" key="11">
    <source>
        <dbReference type="Pfam" id="PF14008"/>
    </source>
</evidence>
<proteinExistence type="inferred from homology"/>
<dbReference type="Pfam" id="PF14008">
    <property type="entry name" value="Metallophos_C"/>
    <property type="match status" value="1"/>
</dbReference>
<dbReference type="InterPro" id="IPR025733">
    <property type="entry name" value="PAPs_C"/>
</dbReference>
<evidence type="ECO:0000256" key="7">
    <source>
        <dbReference type="ARBA" id="ARBA00022833"/>
    </source>
</evidence>
<keyword evidence="5" id="KW-0732">Signal</keyword>
<evidence type="ECO:0000256" key="8">
    <source>
        <dbReference type="ARBA" id="ARBA00023180"/>
    </source>
</evidence>
<dbReference type="Gene3D" id="3.60.21.10">
    <property type="match status" value="1"/>
</dbReference>